<evidence type="ECO:0000313" key="3">
    <source>
        <dbReference type="Proteomes" id="UP001163105"/>
    </source>
</evidence>
<evidence type="ECO:0000256" key="1">
    <source>
        <dbReference type="SAM" id="SignalP"/>
    </source>
</evidence>
<sequence>MKLTLPLALALAAAAPSLAAFSWIPTSKPASEVLPTTAMSGSLSTVGTVPATITGSAYTSLATALYSVQVKYENADRYSTVLRDMYSAAAKATNSAEVVPDLVLAGWSWPEVTAAPWFDKNVPKDDKKYVSEYLSAYQEVWNKALGDGKDSKGDDKKSTAGNTGARLAAVAAIAAGVAAGVAAVAAI</sequence>
<proteinExistence type="predicted"/>
<accession>A0AB34G4E0</accession>
<keyword evidence="3" id="KW-1185">Reference proteome</keyword>
<comment type="caution">
    <text evidence="2">The sequence shown here is derived from an EMBL/GenBank/DDBJ whole genome shotgun (WGS) entry which is preliminary data.</text>
</comment>
<feature type="signal peptide" evidence="1">
    <location>
        <begin position="1"/>
        <end position="19"/>
    </location>
</feature>
<evidence type="ECO:0000313" key="2">
    <source>
        <dbReference type="EMBL" id="KAJ6446319.1"/>
    </source>
</evidence>
<protein>
    <submittedName>
        <fullName evidence="2">Vacuolar protein sorting-associated protein 33A</fullName>
    </submittedName>
</protein>
<keyword evidence="1" id="KW-0732">Signal</keyword>
<gene>
    <name evidence="2" type="ORF">O9K51_01092</name>
</gene>
<dbReference type="AlphaFoldDB" id="A0AB34G4E0"/>
<organism evidence="2 3">
    <name type="scientific">Purpureocillium lavendulum</name>
    <dbReference type="NCBI Taxonomy" id="1247861"/>
    <lineage>
        <taxon>Eukaryota</taxon>
        <taxon>Fungi</taxon>
        <taxon>Dikarya</taxon>
        <taxon>Ascomycota</taxon>
        <taxon>Pezizomycotina</taxon>
        <taxon>Sordariomycetes</taxon>
        <taxon>Hypocreomycetidae</taxon>
        <taxon>Hypocreales</taxon>
        <taxon>Ophiocordycipitaceae</taxon>
        <taxon>Purpureocillium</taxon>
    </lineage>
</organism>
<feature type="chain" id="PRO_5044286820" evidence="1">
    <location>
        <begin position="20"/>
        <end position="187"/>
    </location>
</feature>
<reference evidence="2" key="1">
    <citation type="submission" date="2023-01" db="EMBL/GenBank/DDBJ databases">
        <title>The growth and conidiation of Purpureocillium lavendulum are regulated by nitrogen source and histone H3K14 acetylation.</title>
        <authorList>
            <person name="Tang P."/>
            <person name="Han J."/>
            <person name="Zhang C."/>
            <person name="Tang P."/>
            <person name="Qi F."/>
            <person name="Zhang K."/>
            <person name="Liang L."/>
        </authorList>
    </citation>
    <scope>NUCLEOTIDE SEQUENCE</scope>
    <source>
        <strain evidence="2">YMF1.00683</strain>
    </source>
</reference>
<name>A0AB34G4E0_9HYPO</name>
<dbReference type="EMBL" id="JAQHRD010000001">
    <property type="protein sequence ID" value="KAJ6446319.1"/>
    <property type="molecule type" value="Genomic_DNA"/>
</dbReference>
<dbReference type="Proteomes" id="UP001163105">
    <property type="component" value="Unassembled WGS sequence"/>
</dbReference>